<proteinExistence type="predicted"/>
<keyword evidence="3" id="KW-1185">Reference proteome</keyword>
<organism evidence="2 3">
    <name type="scientific">Pleurotus ostreatus</name>
    <name type="common">Oyster mushroom</name>
    <name type="synonym">White-rot fungus</name>
    <dbReference type="NCBI Taxonomy" id="5322"/>
    <lineage>
        <taxon>Eukaryota</taxon>
        <taxon>Fungi</taxon>
        <taxon>Dikarya</taxon>
        <taxon>Basidiomycota</taxon>
        <taxon>Agaricomycotina</taxon>
        <taxon>Agaricomycetes</taxon>
        <taxon>Agaricomycetidae</taxon>
        <taxon>Agaricales</taxon>
        <taxon>Pleurotineae</taxon>
        <taxon>Pleurotaceae</taxon>
        <taxon>Pleurotus</taxon>
    </lineage>
</organism>
<evidence type="ECO:0000313" key="3">
    <source>
        <dbReference type="Proteomes" id="UP000623687"/>
    </source>
</evidence>
<dbReference type="OrthoDB" id="2949278at2759"/>
<feature type="region of interest" description="Disordered" evidence="1">
    <location>
        <begin position="1"/>
        <end position="58"/>
    </location>
</feature>
<sequence>MPTVVAPQPTRPMALLSLSTPPPPMLGSPIELTRRDTESHRATWAPKQRPARRAPRRQLFSSYSRSHCCCVECPIIPSSRPPLHFSATDALDLPFQPITQEVDLPSAGPGPIRRRKALTRPSPLEPPRNHPYLLDIDIPSLRDARPITPTRSAPPNHQIQFRNLMPVLLCDIDDESPSPHSPALQ</sequence>
<dbReference type="GeneID" id="59370576"/>
<evidence type="ECO:0000313" key="2">
    <source>
        <dbReference type="EMBL" id="KAF7440391.1"/>
    </source>
</evidence>
<evidence type="ECO:0000256" key="1">
    <source>
        <dbReference type="SAM" id="MobiDB-lite"/>
    </source>
</evidence>
<dbReference type="VEuPathDB" id="FungiDB:PC9H_000735"/>
<accession>A0A8H7DZL7</accession>
<dbReference type="RefSeq" id="XP_036636235.1">
    <property type="nucleotide sequence ID" value="XM_036770390.1"/>
</dbReference>
<comment type="caution">
    <text evidence="2">The sequence shown here is derived from an EMBL/GenBank/DDBJ whole genome shotgun (WGS) entry which is preliminary data.</text>
</comment>
<protein>
    <submittedName>
        <fullName evidence="2">Uncharacterized protein</fullName>
    </submittedName>
</protein>
<dbReference type="EMBL" id="JACETU010000001">
    <property type="protein sequence ID" value="KAF7440391.1"/>
    <property type="molecule type" value="Genomic_DNA"/>
</dbReference>
<reference evidence="2" key="1">
    <citation type="submission" date="2019-07" db="EMBL/GenBank/DDBJ databases">
        <authorList>
            <person name="Palmer J.M."/>
        </authorList>
    </citation>
    <scope>NUCLEOTIDE SEQUENCE</scope>
    <source>
        <strain evidence="2">PC9</strain>
    </source>
</reference>
<feature type="compositionally biased region" description="Basic and acidic residues" evidence="1">
    <location>
        <begin position="32"/>
        <end position="41"/>
    </location>
</feature>
<dbReference type="AlphaFoldDB" id="A0A8H7DZL7"/>
<feature type="region of interest" description="Disordered" evidence="1">
    <location>
        <begin position="101"/>
        <end position="134"/>
    </location>
</feature>
<gene>
    <name evidence="2" type="ORF">PC9H_000735</name>
</gene>
<dbReference type="Proteomes" id="UP000623687">
    <property type="component" value="Unassembled WGS sequence"/>
</dbReference>
<name>A0A8H7DZL7_PLEOS</name>